<accession>A0AAP0RKD1</accession>
<dbReference type="PANTHER" id="PTHR47090">
    <property type="entry name" value="PROTEIN EDS1-RELATED"/>
    <property type="match status" value="1"/>
</dbReference>
<sequence length="175" mass="21147">MAEDFQANVKRLELAGMWDEIIEMLKRYELPDGFEGREKWIDLGTRFRRILEPLDIANFYRHSKNEETGAYLEGRARPRRYRYTQRWLEHAKKKPVGFYSESCFWAEVEEQTRKGQSFGIVNDKIVQLEKDISRWVGERELGMDVFLEESTFVKWWNKLPQQHRSRSCIAKYMNR</sequence>
<dbReference type="AlphaFoldDB" id="A0AAP0RKD1"/>
<proteinExistence type="predicted"/>
<dbReference type="EMBL" id="JBBPBK010000009">
    <property type="protein sequence ID" value="KAK9278833.1"/>
    <property type="molecule type" value="Genomic_DNA"/>
</dbReference>
<protein>
    <recommendedName>
        <fullName evidence="1">EDS1 EP domain-containing protein</fullName>
    </recommendedName>
</protein>
<dbReference type="InterPro" id="IPR041266">
    <property type="entry name" value="EDS1_EP"/>
</dbReference>
<dbReference type="Pfam" id="PF18117">
    <property type="entry name" value="EDS1_EP"/>
    <property type="match status" value="1"/>
</dbReference>
<dbReference type="PANTHER" id="PTHR47090:SF2">
    <property type="entry name" value="PROTEIN EDS1-RELATED"/>
    <property type="match status" value="1"/>
</dbReference>
<keyword evidence="3" id="KW-1185">Reference proteome</keyword>
<evidence type="ECO:0000259" key="1">
    <source>
        <dbReference type="Pfam" id="PF18117"/>
    </source>
</evidence>
<comment type="caution">
    <text evidence="2">The sequence shown here is derived from an EMBL/GenBank/DDBJ whole genome shotgun (WGS) entry which is preliminary data.</text>
</comment>
<reference evidence="2 3" key="1">
    <citation type="journal article" date="2024" name="Plant J.">
        <title>Genome sequences and population genomics reveal climatic adaptation and genomic divergence between two closely related sweetgum species.</title>
        <authorList>
            <person name="Xu W.Q."/>
            <person name="Ren C.Q."/>
            <person name="Zhang X.Y."/>
            <person name="Comes H.P."/>
            <person name="Liu X.H."/>
            <person name="Li Y.G."/>
            <person name="Kettle C.J."/>
            <person name="Jalonen R."/>
            <person name="Gaisberger H."/>
            <person name="Ma Y.Z."/>
            <person name="Qiu Y.X."/>
        </authorList>
    </citation>
    <scope>NUCLEOTIDE SEQUENCE [LARGE SCALE GENOMIC DNA]</scope>
    <source>
        <strain evidence="2">Hangzhou</strain>
    </source>
</reference>
<dbReference type="InterPro" id="IPR044214">
    <property type="entry name" value="EDS1-like"/>
</dbReference>
<organism evidence="2 3">
    <name type="scientific">Liquidambar formosana</name>
    <name type="common">Formosan gum</name>
    <dbReference type="NCBI Taxonomy" id="63359"/>
    <lineage>
        <taxon>Eukaryota</taxon>
        <taxon>Viridiplantae</taxon>
        <taxon>Streptophyta</taxon>
        <taxon>Embryophyta</taxon>
        <taxon>Tracheophyta</taxon>
        <taxon>Spermatophyta</taxon>
        <taxon>Magnoliopsida</taxon>
        <taxon>eudicotyledons</taxon>
        <taxon>Gunneridae</taxon>
        <taxon>Pentapetalae</taxon>
        <taxon>Saxifragales</taxon>
        <taxon>Altingiaceae</taxon>
        <taxon>Liquidambar</taxon>
    </lineage>
</organism>
<evidence type="ECO:0000313" key="2">
    <source>
        <dbReference type="EMBL" id="KAK9278833.1"/>
    </source>
</evidence>
<gene>
    <name evidence="2" type="ORF">L1049_028412</name>
</gene>
<dbReference type="InterPro" id="IPR001589">
    <property type="entry name" value="Actinin_actin-bd_CS"/>
</dbReference>
<dbReference type="PROSITE" id="PS00019">
    <property type="entry name" value="ACTININ_1"/>
    <property type="match status" value="1"/>
</dbReference>
<feature type="domain" description="EDS1 EP" evidence="1">
    <location>
        <begin position="3"/>
        <end position="171"/>
    </location>
</feature>
<dbReference type="GO" id="GO:0006952">
    <property type="term" value="P:defense response"/>
    <property type="evidence" value="ECO:0007669"/>
    <property type="project" value="InterPro"/>
</dbReference>
<evidence type="ECO:0000313" key="3">
    <source>
        <dbReference type="Proteomes" id="UP001415857"/>
    </source>
</evidence>
<name>A0AAP0RKD1_LIQFO</name>
<dbReference type="Proteomes" id="UP001415857">
    <property type="component" value="Unassembled WGS sequence"/>
</dbReference>